<dbReference type="InterPro" id="IPR042208">
    <property type="entry name" value="D-ser_dehydrat-like_sf"/>
</dbReference>
<proteinExistence type="inferred from homology"/>
<dbReference type="Pfam" id="PF14031">
    <property type="entry name" value="D-ser_dehydrat"/>
    <property type="match status" value="1"/>
</dbReference>
<dbReference type="GO" id="GO:0008721">
    <property type="term" value="F:D-serine ammonia-lyase activity"/>
    <property type="evidence" value="ECO:0007669"/>
    <property type="project" value="TreeGrafter"/>
</dbReference>
<dbReference type="InterPro" id="IPR026956">
    <property type="entry name" value="D-ser_dehydrat-like_dom"/>
</dbReference>
<dbReference type="InterPro" id="IPR029066">
    <property type="entry name" value="PLP-binding_barrel"/>
</dbReference>
<dbReference type="SUPFAM" id="SSF51419">
    <property type="entry name" value="PLP-binding barrel"/>
    <property type="match status" value="1"/>
</dbReference>
<reference evidence="4" key="1">
    <citation type="submission" date="2020-09" db="EMBL/GenBank/DDBJ databases">
        <title>A novel bacterium of genus Bacillus, isolated from South China Sea.</title>
        <authorList>
            <person name="Huang H."/>
            <person name="Mo K."/>
            <person name="Hu Y."/>
        </authorList>
    </citation>
    <scope>NUCLEOTIDE SEQUENCE</scope>
    <source>
        <strain evidence="4">IB182487</strain>
    </source>
</reference>
<dbReference type="Pfam" id="PF01168">
    <property type="entry name" value="Ala_racemase_N"/>
    <property type="match status" value="1"/>
</dbReference>
<evidence type="ECO:0000259" key="3">
    <source>
        <dbReference type="SMART" id="SM01119"/>
    </source>
</evidence>
<evidence type="ECO:0000313" key="4">
    <source>
        <dbReference type="EMBL" id="MBD1382027.1"/>
    </source>
</evidence>
<dbReference type="Gene3D" id="2.40.37.20">
    <property type="entry name" value="D-serine dehydratase-like domain"/>
    <property type="match status" value="1"/>
</dbReference>
<comment type="caution">
    <text evidence="4">The sequence shown here is derived from an EMBL/GenBank/DDBJ whole genome shotgun (WGS) entry which is preliminary data.</text>
</comment>
<accession>A0A926ND28</accession>
<dbReference type="PANTHER" id="PTHR28004:SF2">
    <property type="entry name" value="D-SERINE DEHYDRATASE"/>
    <property type="match status" value="1"/>
</dbReference>
<comment type="similarity">
    <text evidence="1">Belongs to the DSD1 family.</text>
</comment>
<evidence type="ECO:0000256" key="1">
    <source>
        <dbReference type="ARBA" id="ARBA00005323"/>
    </source>
</evidence>
<name>A0A926ND28_9BACI</name>
<evidence type="ECO:0000256" key="2">
    <source>
        <dbReference type="ARBA" id="ARBA00023239"/>
    </source>
</evidence>
<feature type="domain" description="D-serine dehydratase-like" evidence="3">
    <location>
        <begin position="250"/>
        <end position="343"/>
    </location>
</feature>
<dbReference type="InterPro" id="IPR001608">
    <property type="entry name" value="Ala_racemase_N"/>
</dbReference>
<dbReference type="RefSeq" id="WP_191159802.1">
    <property type="nucleotide sequence ID" value="NZ_JACXAI010000024.1"/>
</dbReference>
<evidence type="ECO:0000313" key="5">
    <source>
        <dbReference type="Proteomes" id="UP000626844"/>
    </source>
</evidence>
<gene>
    <name evidence="4" type="ORF">IC621_17500</name>
</gene>
<sequence length="360" mass="39296">MNSTPYVLVDLEKVDKNIQAMANRLKLAGIDHWPHIKTHKSVELAKKQLQAGAKGITCAKLSEAEIMAEAGINKILIAYPILGSENLQRLSRLAEEVQVRVTVDSYITAEGISKVGEALGRKIEVLIEIDGGSHRGGVQPGEAAVKFALDISKLPGIETIGVFTYVGQIYGFNGEEEVKRETLREANILLDTKEMLRKRGIDVSVTSGGSTLSSFYAEQLKGISESRAGNYIFGDMNSIYHGVHSSDDCALKVCSTVVSVPLPGYATIDAGSKTLTSDLSVEGSNYGYVVGKPDVKITKLNEEHGYLRYNPEKDSFNVGDRIEIIPNHSCVIPNLNDFIYTHRSGKYIGELTIDARGKNY</sequence>
<keyword evidence="2" id="KW-0456">Lyase</keyword>
<dbReference type="EMBL" id="JACXAI010000024">
    <property type="protein sequence ID" value="MBD1382027.1"/>
    <property type="molecule type" value="Genomic_DNA"/>
</dbReference>
<dbReference type="SMART" id="SM01119">
    <property type="entry name" value="D-ser_dehydrat"/>
    <property type="match status" value="1"/>
</dbReference>
<dbReference type="Proteomes" id="UP000626844">
    <property type="component" value="Unassembled WGS sequence"/>
</dbReference>
<dbReference type="InterPro" id="IPR051466">
    <property type="entry name" value="D-amino_acid_metab_enzyme"/>
</dbReference>
<dbReference type="PANTHER" id="PTHR28004">
    <property type="entry name" value="ZGC:162816-RELATED"/>
    <property type="match status" value="1"/>
</dbReference>
<organism evidence="4 5">
    <name type="scientific">Metabacillus arenae</name>
    <dbReference type="NCBI Taxonomy" id="2771434"/>
    <lineage>
        <taxon>Bacteria</taxon>
        <taxon>Bacillati</taxon>
        <taxon>Bacillota</taxon>
        <taxon>Bacilli</taxon>
        <taxon>Bacillales</taxon>
        <taxon>Bacillaceae</taxon>
        <taxon>Metabacillus</taxon>
    </lineage>
</organism>
<dbReference type="AlphaFoldDB" id="A0A926ND28"/>
<dbReference type="GO" id="GO:0036088">
    <property type="term" value="P:D-serine catabolic process"/>
    <property type="evidence" value="ECO:0007669"/>
    <property type="project" value="TreeGrafter"/>
</dbReference>
<keyword evidence="5" id="KW-1185">Reference proteome</keyword>
<dbReference type="Gene3D" id="3.20.20.10">
    <property type="entry name" value="Alanine racemase"/>
    <property type="match status" value="1"/>
</dbReference>
<protein>
    <submittedName>
        <fullName evidence="4">Alanine racemase</fullName>
    </submittedName>
</protein>